<feature type="chain" id="PRO_5009242877" evidence="2">
    <location>
        <begin position="24"/>
        <end position="192"/>
    </location>
</feature>
<dbReference type="RefSeq" id="WP_091489619.1">
    <property type="nucleotide sequence ID" value="NZ_LT629692.1"/>
</dbReference>
<evidence type="ECO:0000313" key="4">
    <source>
        <dbReference type="Proteomes" id="UP000199009"/>
    </source>
</evidence>
<gene>
    <name evidence="3" type="ORF">SAMN04489810_2159</name>
</gene>
<dbReference type="Proteomes" id="UP000199009">
    <property type="component" value="Chromosome I"/>
</dbReference>
<reference evidence="3 4" key="1">
    <citation type="submission" date="2016-10" db="EMBL/GenBank/DDBJ databases">
        <authorList>
            <person name="de Groot N.N."/>
        </authorList>
    </citation>
    <scope>NUCLEOTIDE SEQUENCE [LARGE SCALE GENOMIC DNA]</scope>
    <source>
        <strain evidence="3 4">DSM 23142</strain>
    </source>
</reference>
<evidence type="ECO:0000256" key="1">
    <source>
        <dbReference type="SAM" id="MobiDB-lite"/>
    </source>
</evidence>
<keyword evidence="2" id="KW-0732">Signal</keyword>
<dbReference type="OrthoDB" id="5082740at2"/>
<evidence type="ECO:0000256" key="2">
    <source>
        <dbReference type="SAM" id="SignalP"/>
    </source>
</evidence>
<dbReference type="AlphaFoldDB" id="A0A1G7ZT64"/>
<keyword evidence="4" id="KW-1185">Reference proteome</keyword>
<dbReference type="PROSITE" id="PS51257">
    <property type="entry name" value="PROKAR_LIPOPROTEIN"/>
    <property type="match status" value="1"/>
</dbReference>
<dbReference type="EMBL" id="LT629692">
    <property type="protein sequence ID" value="SDH11885.1"/>
    <property type="molecule type" value="Genomic_DNA"/>
</dbReference>
<feature type="region of interest" description="Disordered" evidence="1">
    <location>
        <begin position="26"/>
        <end position="60"/>
    </location>
</feature>
<organism evidence="3 4">
    <name type="scientific">Microbacterium pygmaeum</name>
    <dbReference type="NCBI Taxonomy" id="370764"/>
    <lineage>
        <taxon>Bacteria</taxon>
        <taxon>Bacillati</taxon>
        <taxon>Actinomycetota</taxon>
        <taxon>Actinomycetes</taxon>
        <taxon>Micrococcales</taxon>
        <taxon>Microbacteriaceae</taxon>
        <taxon>Microbacterium</taxon>
    </lineage>
</organism>
<proteinExistence type="predicted"/>
<evidence type="ECO:0000313" key="3">
    <source>
        <dbReference type="EMBL" id="SDH11885.1"/>
    </source>
</evidence>
<feature type="compositionally biased region" description="Low complexity" evidence="1">
    <location>
        <begin position="26"/>
        <end position="45"/>
    </location>
</feature>
<protein>
    <submittedName>
        <fullName evidence="3">Uncharacterized protein</fullName>
    </submittedName>
</protein>
<sequence length="192" mass="19936">MTRRVTVLGAALLLASTVSIATACAPSSDSAGDAPATATPVATSPAPTPDVSESAAPVEEPKCDTIIPTTIVDDLESVGWTAQASPFRVGAREVEGGIQCIWGDFTVATDHVQIYGWAPMTGDEAADAQAELTASGWRLEETPEGTIVTESASTAITTDDDGYGLTYLFGDGWVKYADTKQGLLLIVWPAQS</sequence>
<dbReference type="STRING" id="370764.SAMN04489810_2159"/>
<feature type="signal peptide" evidence="2">
    <location>
        <begin position="1"/>
        <end position="23"/>
    </location>
</feature>
<name>A0A1G7ZT64_9MICO</name>
<accession>A0A1G7ZT64</accession>